<dbReference type="EMBL" id="LT906439">
    <property type="protein sequence ID" value="SNU86258.1"/>
    <property type="molecule type" value="Genomic_DNA"/>
</dbReference>
<evidence type="ECO:0000313" key="2">
    <source>
        <dbReference type="Proteomes" id="UP000215185"/>
    </source>
</evidence>
<accession>A0A239SN21</accession>
<reference evidence="1 2" key="1">
    <citation type="submission" date="2017-06" db="EMBL/GenBank/DDBJ databases">
        <authorList>
            <consortium name="Pathogen Informatics"/>
        </authorList>
    </citation>
    <scope>NUCLEOTIDE SEQUENCE [LARGE SCALE GENOMIC DNA]</scope>
    <source>
        <strain evidence="1 2">NCTC13788</strain>
    </source>
</reference>
<protein>
    <recommendedName>
        <fullName evidence="3">YolD-like protein</fullName>
    </recommendedName>
</protein>
<dbReference type="Proteomes" id="UP000215185">
    <property type="component" value="Chromosome 1"/>
</dbReference>
<dbReference type="RefSeq" id="WP_018373052.1">
    <property type="nucleotide sequence ID" value="NZ_JBCLRV010000002.1"/>
</dbReference>
<dbReference type="OrthoDB" id="2223583at2"/>
<dbReference type="AlphaFoldDB" id="A0A239SN21"/>
<gene>
    <name evidence="1" type="ORF">SAMEA4412692_00159</name>
</gene>
<sequence>MKKIFSDLLLLLKHYLNGSEQKHSTEKNTVNPDILTTINQALTSKSAVHVIYGSKNFTGHILRLDKDKSQLFLENFKGSITMIIDLQEIKRISILPPSLQRIVET</sequence>
<organism evidence="1 2">
    <name type="scientific">Streptococcus merionis</name>
    <dbReference type="NCBI Taxonomy" id="400065"/>
    <lineage>
        <taxon>Bacteria</taxon>
        <taxon>Bacillati</taxon>
        <taxon>Bacillota</taxon>
        <taxon>Bacilli</taxon>
        <taxon>Lactobacillales</taxon>
        <taxon>Streptococcaceae</taxon>
        <taxon>Streptococcus</taxon>
    </lineage>
</organism>
<evidence type="ECO:0008006" key="3">
    <source>
        <dbReference type="Google" id="ProtNLM"/>
    </source>
</evidence>
<evidence type="ECO:0000313" key="1">
    <source>
        <dbReference type="EMBL" id="SNU86258.1"/>
    </source>
</evidence>
<name>A0A239SN21_9STRE</name>
<proteinExistence type="predicted"/>
<keyword evidence="2" id="KW-1185">Reference proteome</keyword>
<dbReference type="KEGG" id="smen:SAMEA4412692_0159"/>